<keyword evidence="1" id="KW-1133">Transmembrane helix</keyword>
<feature type="transmembrane region" description="Helical" evidence="1">
    <location>
        <begin position="121"/>
        <end position="141"/>
    </location>
</feature>
<name>A0A0A7UVB7_9SPIR</name>
<dbReference type="KEGG" id="bchi:OY14_02025"/>
<feature type="transmembrane region" description="Helical" evidence="1">
    <location>
        <begin position="148"/>
        <end position="167"/>
    </location>
</feature>
<sequence>MKSIFTKLNISINLFLFIIFILAMLVILIFSYKIKYNENYQNYFLEIYNNNFILLINKFVIFVIGILGSLWAYINYKRTNNIQFILFYCFISSYTLEPILISEDFFLKNNLNSNYYLFTKFILFINAFSLLNLFFLSLYICDFKIKSIHYTIYIILTFACIYSYTMPINSYENSQDYSILKIESTKFYINAFLLLISTNFLVAFLRKKNFDYFFLFISMILIVSGIYLNLLKIPYSFLPISIGIPIYLKKSRKIFFHWL</sequence>
<reference evidence="2 3" key="1">
    <citation type="journal article" date="2015" name="Genome Announc.">
        <title>Genome Sequence of Borrelia chilensis VA1, a South American Member of the Lyme Borreliosis Group.</title>
        <authorList>
            <person name="Huang W."/>
            <person name="Ojaimi C."/>
            <person name="Fallon J.T."/>
            <person name="Travisany D."/>
            <person name="Maass A."/>
            <person name="Ivanova L."/>
            <person name="Tomova A."/>
            <person name="Gonzalez-Acuna D."/>
            <person name="Godfrey H.P."/>
            <person name="Cabello F.C."/>
        </authorList>
    </citation>
    <scope>NUCLEOTIDE SEQUENCE [LARGE SCALE GENOMIC DNA]</scope>
    <source>
        <strain evidence="2 3">VA1</strain>
    </source>
</reference>
<protein>
    <submittedName>
        <fullName evidence="2">Membrane protein</fullName>
    </submittedName>
</protein>
<dbReference type="Proteomes" id="UP000030940">
    <property type="component" value="Chromosome"/>
</dbReference>
<gene>
    <name evidence="2" type="ORF">OY14_02025</name>
</gene>
<evidence type="ECO:0000313" key="2">
    <source>
        <dbReference type="EMBL" id="AJA90231.1"/>
    </source>
</evidence>
<evidence type="ECO:0000256" key="1">
    <source>
        <dbReference type="SAM" id="Phobius"/>
    </source>
</evidence>
<keyword evidence="3" id="KW-1185">Reference proteome</keyword>
<accession>A0A0A7UVB7</accession>
<dbReference type="AlphaFoldDB" id="A0A0A7UVB7"/>
<feature type="transmembrane region" description="Helical" evidence="1">
    <location>
        <begin position="212"/>
        <end position="230"/>
    </location>
</feature>
<evidence type="ECO:0000313" key="3">
    <source>
        <dbReference type="Proteomes" id="UP000030940"/>
    </source>
</evidence>
<feature type="transmembrane region" description="Helical" evidence="1">
    <location>
        <begin position="81"/>
        <end position="101"/>
    </location>
</feature>
<keyword evidence="1" id="KW-0472">Membrane</keyword>
<feature type="transmembrane region" description="Helical" evidence="1">
    <location>
        <begin position="12"/>
        <end position="32"/>
    </location>
</feature>
<proteinExistence type="predicted"/>
<dbReference type="EMBL" id="CP009910">
    <property type="protein sequence ID" value="AJA90231.1"/>
    <property type="molecule type" value="Genomic_DNA"/>
</dbReference>
<dbReference type="HOGENOM" id="CLU_1092682_0_0_12"/>
<organism evidence="2 3">
    <name type="scientific">Borreliella chilensis</name>
    <dbReference type="NCBI Taxonomy" id="1245910"/>
    <lineage>
        <taxon>Bacteria</taxon>
        <taxon>Pseudomonadati</taxon>
        <taxon>Spirochaetota</taxon>
        <taxon>Spirochaetia</taxon>
        <taxon>Spirochaetales</taxon>
        <taxon>Borreliaceae</taxon>
        <taxon>Borreliella</taxon>
    </lineage>
</organism>
<feature type="transmembrane region" description="Helical" evidence="1">
    <location>
        <begin position="52"/>
        <end position="74"/>
    </location>
</feature>
<feature type="transmembrane region" description="Helical" evidence="1">
    <location>
        <begin position="187"/>
        <end position="205"/>
    </location>
</feature>
<keyword evidence="1" id="KW-0812">Transmembrane</keyword>
<dbReference type="STRING" id="1245910.OY14_02025"/>